<feature type="chain" id="PRO_5037724234" evidence="2">
    <location>
        <begin position="27"/>
        <end position="304"/>
    </location>
</feature>
<proteinExistence type="predicted"/>
<feature type="signal peptide" evidence="2">
    <location>
        <begin position="1"/>
        <end position="26"/>
    </location>
</feature>
<organism evidence="4 5">
    <name type="scientific">Parascaris univalens</name>
    <name type="common">Nematode worm</name>
    <dbReference type="NCBI Taxonomy" id="6257"/>
    <lineage>
        <taxon>Eukaryota</taxon>
        <taxon>Metazoa</taxon>
        <taxon>Ecdysozoa</taxon>
        <taxon>Nematoda</taxon>
        <taxon>Chromadorea</taxon>
        <taxon>Rhabditida</taxon>
        <taxon>Spirurina</taxon>
        <taxon>Ascaridomorpha</taxon>
        <taxon>Ascaridoidea</taxon>
        <taxon>Ascarididae</taxon>
        <taxon>Parascaris</taxon>
    </lineage>
</organism>
<evidence type="ECO:0000256" key="1">
    <source>
        <dbReference type="SAM" id="Phobius"/>
    </source>
</evidence>
<accession>A0A915B1N9</accession>
<keyword evidence="4" id="KW-1185">Reference proteome</keyword>
<keyword evidence="1" id="KW-0472">Membrane</keyword>
<keyword evidence="1" id="KW-0812">Transmembrane</keyword>
<feature type="domain" description="Ig-like" evidence="3">
    <location>
        <begin position="41"/>
        <end position="156"/>
    </location>
</feature>
<keyword evidence="2" id="KW-0732">Signal</keyword>
<dbReference type="Gene3D" id="2.60.40.10">
    <property type="entry name" value="Immunoglobulins"/>
    <property type="match status" value="1"/>
</dbReference>
<evidence type="ECO:0000313" key="4">
    <source>
        <dbReference type="Proteomes" id="UP000887569"/>
    </source>
</evidence>
<dbReference type="WBParaSite" id="PgR023_g109_t01">
    <property type="protein sequence ID" value="PgR023_g109_t01"/>
    <property type="gene ID" value="PgR023_g109"/>
</dbReference>
<protein>
    <submittedName>
        <fullName evidence="5">Ig-like domain-containing protein</fullName>
    </submittedName>
</protein>
<dbReference type="AlphaFoldDB" id="A0A915B1N9"/>
<keyword evidence="1" id="KW-1133">Transmembrane helix</keyword>
<evidence type="ECO:0000313" key="5">
    <source>
        <dbReference type="WBParaSite" id="PgR023_g109_t01"/>
    </source>
</evidence>
<feature type="transmembrane region" description="Helical" evidence="1">
    <location>
        <begin position="284"/>
        <end position="302"/>
    </location>
</feature>
<reference evidence="5" key="1">
    <citation type="submission" date="2022-11" db="UniProtKB">
        <authorList>
            <consortium name="WormBaseParasite"/>
        </authorList>
    </citation>
    <scope>IDENTIFICATION</scope>
</reference>
<dbReference type="Proteomes" id="UP000887569">
    <property type="component" value="Unplaced"/>
</dbReference>
<dbReference type="InterPro" id="IPR007110">
    <property type="entry name" value="Ig-like_dom"/>
</dbReference>
<dbReference type="InterPro" id="IPR013783">
    <property type="entry name" value="Ig-like_fold"/>
</dbReference>
<sequence>MCCGGIMPMRASWCTLLMTIACITVADDESCRTACYKDKIPMCGAWLVDDNSNDCTGTYQLNEGQVNLTCSMTSIPEPLQISWLYRAEFGSAWQPITCSSLNSAVSCRVNKVGEHRVTSNCLLKTDTLTLSGRYRCQAFERENNNDLVISSEAAINVVGIERFEVVHSSLRYGHPGHIEVEICANPKPEVVWLTRGAVLQPGHSTHRLSALQLMQLKSRNADRPQGPALPVPYCYRSHLVIGRVEGEDNYVSVIVRNEGETRNTPLKLHVVDLPSKAFMHKSAFTSYLAYFVLSALFALCFLTL</sequence>
<evidence type="ECO:0000256" key="2">
    <source>
        <dbReference type="SAM" id="SignalP"/>
    </source>
</evidence>
<name>A0A915B1N9_PARUN</name>
<evidence type="ECO:0000259" key="3">
    <source>
        <dbReference type="PROSITE" id="PS50835"/>
    </source>
</evidence>
<dbReference type="PROSITE" id="PS50835">
    <property type="entry name" value="IG_LIKE"/>
    <property type="match status" value="1"/>
</dbReference>